<reference evidence="4 5" key="1">
    <citation type="journal article" date="2012" name="PLoS Pathog.">
        <title>Diverse lifestyles and strategies of plant pathogenesis encoded in the genomes of eighteen Dothideomycetes fungi.</title>
        <authorList>
            <person name="Ohm R.A."/>
            <person name="Feau N."/>
            <person name="Henrissat B."/>
            <person name="Schoch C.L."/>
            <person name="Horwitz B.A."/>
            <person name="Barry K.W."/>
            <person name="Condon B.J."/>
            <person name="Copeland A.C."/>
            <person name="Dhillon B."/>
            <person name="Glaser F."/>
            <person name="Hesse C.N."/>
            <person name="Kosti I."/>
            <person name="LaButti K."/>
            <person name="Lindquist E.A."/>
            <person name="Lucas S."/>
            <person name="Salamov A.A."/>
            <person name="Bradshaw R.E."/>
            <person name="Ciuffetti L."/>
            <person name="Hamelin R.C."/>
            <person name="Kema G.H.J."/>
            <person name="Lawrence C."/>
            <person name="Scott J.A."/>
            <person name="Spatafora J.W."/>
            <person name="Turgeon B.G."/>
            <person name="de Wit P.J.G.M."/>
            <person name="Zhong S."/>
            <person name="Goodwin S.B."/>
            <person name="Grigoriev I.V."/>
        </authorList>
    </citation>
    <scope>NUCLEOTIDE SEQUENCE [LARGE SCALE GENOMIC DNA]</scope>
    <source>
        <strain evidence="4 5">CIRAD86</strain>
    </source>
</reference>
<comment type="pathway">
    <text evidence="1">Mycotoxin biosynthesis.</text>
</comment>
<dbReference type="GO" id="GO:0016491">
    <property type="term" value="F:oxidoreductase activity"/>
    <property type="evidence" value="ECO:0007669"/>
    <property type="project" value="UniProtKB-KW"/>
</dbReference>
<keyword evidence="2" id="KW-0560">Oxidoreductase</keyword>
<evidence type="ECO:0000256" key="1">
    <source>
        <dbReference type="ARBA" id="ARBA00004685"/>
    </source>
</evidence>
<evidence type="ECO:0000313" key="4">
    <source>
        <dbReference type="EMBL" id="EME77462.1"/>
    </source>
</evidence>
<dbReference type="HOGENOM" id="CLU_042941_4_2_1"/>
<organism evidence="4 5">
    <name type="scientific">Pseudocercospora fijiensis (strain CIRAD86)</name>
    <name type="common">Black leaf streak disease fungus</name>
    <name type="synonym">Mycosphaerella fijiensis</name>
    <dbReference type="NCBI Taxonomy" id="383855"/>
    <lineage>
        <taxon>Eukaryota</taxon>
        <taxon>Fungi</taxon>
        <taxon>Dikarya</taxon>
        <taxon>Ascomycota</taxon>
        <taxon>Pezizomycotina</taxon>
        <taxon>Dothideomycetes</taxon>
        <taxon>Dothideomycetidae</taxon>
        <taxon>Mycosphaerellales</taxon>
        <taxon>Mycosphaerellaceae</taxon>
        <taxon>Pseudocercospora</taxon>
    </lineage>
</organism>
<dbReference type="AlphaFoldDB" id="M3AJ05"/>
<keyword evidence="5" id="KW-1185">Reference proteome</keyword>
<gene>
    <name evidence="4" type="ORF">MYCFIDRAFT_85105</name>
</gene>
<dbReference type="PANTHER" id="PTHR33365:SF11">
    <property type="entry name" value="TAT PATHWAY SIGNAL SEQUENCE"/>
    <property type="match status" value="1"/>
</dbReference>
<dbReference type="GO" id="GO:0043386">
    <property type="term" value="P:mycotoxin biosynthetic process"/>
    <property type="evidence" value="ECO:0007669"/>
    <property type="project" value="InterPro"/>
</dbReference>
<dbReference type="Pfam" id="PF11807">
    <property type="entry name" value="UstYa"/>
    <property type="match status" value="1"/>
</dbReference>
<dbReference type="Proteomes" id="UP000016932">
    <property type="component" value="Unassembled WGS sequence"/>
</dbReference>
<comment type="similarity">
    <text evidence="3">Belongs to the ustYa family.</text>
</comment>
<dbReference type="VEuPathDB" id="FungiDB:MYCFIDRAFT_85105"/>
<evidence type="ECO:0000313" key="5">
    <source>
        <dbReference type="Proteomes" id="UP000016932"/>
    </source>
</evidence>
<evidence type="ECO:0000256" key="3">
    <source>
        <dbReference type="ARBA" id="ARBA00035112"/>
    </source>
</evidence>
<dbReference type="GeneID" id="19342303"/>
<dbReference type="InterPro" id="IPR021765">
    <property type="entry name" value="UstYa-like"/>
</dbReference>
<dbReference type="eggNOG" id="ENOG502SJMR">
    <property type="taxonomic scope" value="Eukaryota"/>
</dbReference>
<dbReference type="OrthoDB" id="3687641at2759"/>
<dbReference type="EMBL" id="KB446566">
    <property type="protein sequence ID" value="EME77462.1"/>
    <property type="molecule type" value="Genomic_DNA"/>
</dbReference>
<protein>
    <submittedName>
        <fullName evidence="4">Uncharacterized protein</fullName>
    </submittedName>
</protein>
<accession>M3AJ05</accession>
<dbReference type="KEGG" id="pfj:MYCFIDRAFT_85105"/>
<name>M3AJ05_PSEFD</name>
<dbReference type="RefSeq" id="XP_007932207.1">
    <property type="nucleotide sequence ID" value="XM_007934016.1"/>
</dbReference>
<dbReference type="PANTHER" id="PTHR33365">
    <property type="entry name" value="YALI0B05434P"/>
    <property type="match status" value="1"/>
</dbReference>
<sequence>MWILGMLYLVRYFLRREHILSSSAYRPHLSLGEEINGLIPEFPRKAVQFWSDQSLAIDAEIPTSDRIKELGRNWASLIPAGGGLIHVANNEECILPPGQPLENSNASLFWSMSVYHQLHCLNGIRKALNQFYFGEMSSTEHHQHIEHHEHVYHCVEYLRQIILCHGDTALEGSLDGLPGTTGWGTTHICKDQEAVRSFAEEKWRWAQANVVRPGSR</sequence>
<proteinExistence type="inferred from homology"/>
<evidence type="ECO:0000256" key="2">
    <source>
        <dbReference type="ARBA" id="ARBA00023002"/>
    </source>
</evidence>